<keyword evidence="8 17" id="KW-0436">Ligase</keyword>
<evidence type="ECO:0000256" key="5">
    <source>
        <dbReference type="ARBA" id="ARBA00010871"/>
    </source>
</evidence>
<evidence type="ECO:0000256" key="3">
    <source>
        <dbReference type="ARBA" id="ARBA00003921"/>
    </source>
</evidence>
<evidence type="ECO:0000256" key="9">
    <source>
        <dbReference type="ARBA" id="ARBA00022741"/>
    </source>
</evidence>
<evidence type="ECO:0000313" key="17">
    <source>
        <dbReference type="EMBL" id="CUI02197.1"/>
    </source>
</evidence>
<accession>A0A0P1HFE1</accession>
<evidence type="ECO:0000256" key="10">
    <source>
        <dbReference type="ARBA" id="ARBA00022840"/>
    </source>
</evidence>
<evidence type="ECO:0000256" key="2">
    <source>
        <dbReference type="ARBA" id="ARBA00001946"/>
    </source>
</evidence>
<gene>
    <name evidence="17" type="primary">ddl</name>
    <name evidence="17" type="ORF">PHA8399_04361</name>
</gene>
<keyword evidence="13" id="KW-0961">Cell wall biogenesis/degradation</keyword>
<comment type="function">
    <text evidence="3">Cell wall formation.</text>
</comment>
<keyword evidence="10 15" id="KW-0067">ATP-binding</keyword>
<comment type="cofactor">
    <cofactor evidence="1">
        <name>Mn(2+)</name>
        <dbReference type="ChEBI" id="CHEBI:29035"/>
    </cofactor>
</comment>
<dbReference type="Proteomes" id="UP000051326">
    <property type="component" value="Unassembled WGS sequence"/>
</dbReference>
<comment type="catalytic activity">
    <reaction evidence="14">
        <text>2 D-alanine + ATP = D-alanyl-D-alanine + ADP + phosphate + H(+)</text>
        <dbReference type="Rhea" id="RHEA:11224"/>
        <dbReference type="ChEBI" id="CHEBI:15378"/>
        <dbReference type="ChEBI" id="CHEBI:30616"/>
        <dbReference type="ChEBI" id="CHEBI:43474"/>
        <dbReference type="ChEBI" id="CHEBI:57416"/>
        <dbReference type="ChEBI" id="CHEBI:57822"/>
        <dbReference type="ChEBI" id="CHEBI:456216"/>
        <dbReference type="EC" id="6.3.2.4"/>
    </reaction>
</comment>
<dbReference type="Pfam" id="PF07478">
    <property type="entry name" value="Dala_Dala_lig_C"/>
    <property type="match status" value="1"/>
</dbReference>
<feature type="domain" description="ATP-grasp" evidence="16">
    <location>
        <begin position="113"/>
        <end position="317"/>
    </location>
</feature>
<dbReference type="InterPro" id="IPR000291">
    <property type="entry name" value="D-Ala_lig_Van_CS"/>
</dbReference>
<dbReference type="SUPFAM" id="SSF52440">
    <property type="entry name" value="PreATP-grasp domain"/>
    <property type="match status" value="1"/>
</dbReference>
<dbReference type="PROSITE" id="PS50975">
    <property type="entry name" value="ATP_GRASP"/>
    <property type="match status" value="1"/>
</dbReference>
<dbReference type="Gene3D" id="3.30.470.20">
    <property type="entry name" value="ATP-grasp fold, B domain"/>
    <property type="match status" value="1"/>
</dbReference>
<dbReference type="AlphaFoldDB" id="A0A0P1HFE1"/>
<dbReference type="GO" id="GO:0008716">
    <property type="term" value="F:D-alanine-D-alanine ligase activity"/>
    <property type="evidence" value="ECO:0007669"/>
    <property type="project" value="UniProtKB-EC"/>
</dbReference>
<dbReference type="RefSeq" id="WP_058288140.1">
    <property type="nucleotide sequence ID" value="NZ_CYSR01000040.1"/>
</dbReference>
<protein>
    <recommendedName>
        <fullName evidence="6">D-alanine--D-alanine ligase</fullName>
        <ecNumber evidence="6">6.3.2.4</ecNumber>
    </recommendedName>
</protein>
<dbReference type="SUPFAM" id="SSF56059">
    <property type="entry name" value="Glutathione synthetase ATP-binding domain-like"/>
    <property type="match status" value="1"/>
</dbReference>
<evidence type="ECO:0000256" key="7">
    <source>
        <dbReference type="ARBA" id="ARBA00022490"/>
    </source>
</evidence>
<keyword evidence="9 15" id="KW-0547">Nucleotide-binding</keyword>
<evidence type="ECO:0000256" key="14">
    <source>
        <dbReference type="ARBA" id="ARBA00047614"/>
    </source>
</evidence>
<evidence type="ECO:0000313" key="18">
    <source>
        <dbReference type="Proteomes" id="UP000051326"/>
    </source>
</evidence>
<keyword evidence="7" id="KW-0963">Cytoplasm</keyword>
<sequence>MLIGLTYDLRDDYRGSSLSDEAMAEFDSPETITAIENALRARGHETQRIGHVRILAQRLAAGDCWDLVFNIAEGLQGRAREAQVPALLEAFGIPYTFSDPLTQALGLDKAMAKRVVRDAGIPTAPFAVLETPADDSGLDLPFPVFLKPLAEGTGKGCEHASKANGVDQAAAAARSLRQRFCQPVLAESFLPGREFTVGILGNGADARVIAVMEILLLDSAEPEIYSFQNKEHWETRVIYRLAEDLEARAAGASALAAYHALGCRDAARIDLRSDAGGTPHFLEVNTLPGLHPSHSDLPILSAKAGLDYQGLIGGILDAAIRRCRLADRTEALSAAL</sequence>
<organism evidence="17 18">
    <name type="scientific">Leisingera aquaemixtae</name>
    <dbReference type="NCBI Taxonomy" id="1396826"/>
    <lineage>
        <taxon>Bacteria</taxon>
        <taxon>Pseudomonadati</taxon>
        <taxon>Pseudomonadota</taxon>
        <taxon>Alphaproteobacteria</taxon>
        <taxon>Rhodobacterales</taxon>
        <taxon>Roseobacteraceae</taxon>
        <taxon>Leisingera</taxon>
    </lineage>
</organism>
<dbReference type="InterPro" id="IPR011761">
    <property type="entry name" value="ATP-grasp"/>
</dbReference>
<name>A0A0P1HFE1_9RHOB</name>
<dbReference type="GO" id="GO:0046872">
    <property type="term" value="F:metal ion binding"/>
    <property type="evidence" value="ECO:0007669"/>
    <property type="project" value="InterPro"/>
</dbReference>
<dbReference type="Gene3D" id="3.40.50.20">
    <property type="match status" value="1"/>
</dbReference>
<dbReference type="InterPro" id="IPR016185">
    <property type="entry name" value="PreATP-grasp_dom_sf"/>
</dbReference>
<dbReference type="GO" id="GO:0071555">
    <property type="term" value="P:cell wall organization"/>
    <property type="evidence" value="ECO:0007669"/>
    <property type="project" value="UniProtKB-KW"/>
</dbReference>
<dbReference type="PROSITE" id="PS00844">
    <property type="entry name" value="DALA_DALA_LIGASE_2"/>
    <property type="match status" value="1"/>
</dbReference>
<dbReference type="EMBL" id="CYSR01000040">
    <property type="protein sequence ID" value="CUI02197.1"/>
    <property type="molecule type" value="Genomic_DNA"/>
</dbReference>
<evidence type="ECO:0000256" key="13">
    <source>
        <dbReference type="ARBA" id="ARBA00023316"/>
    </source>
</evidence>
<keyword evidence="11" id="KW-0133">Cell shape</keyword>
<dbReference type="InterPro" id="IPR013815">
    <property type="entry name" value="ATP_grasp_subdomain_1"/>
</dbReference>
<dbReference type="GO" id="GO:0005524">
    <property type="term" value="F:ATP binding"/>
    <property type="evidence" value="ECO:0007669"/>
    <property type="project" value="UniProtKB-UniRule"/>
</dbReference>
<reference evidence="17 18" key="1">
    <citation type="submission" date="2015-09" db="EMBL/GenBank/DDBJ databases">
        <authorList>
            <consortium name="Swine Surveillance"/>
        </authorList>
    </citation>
    <scope>NUCLEOTIDE SEQUENCE [LARGE SCALE GENOMIC DNA]</scope>
    <source>
        <strain evidence="17 18">CECT 8399</strain>
    </source>
</reference>
<dbReference type="PANTHER" id="PTHR23132">
    <property type="entry name" value="D-ALANINE--D-ALANINE LIGASE"/>
    <property type="match status" value="1"/>
</dbReference>
<dbReference type="GO" id="GO:0008360">
    <property type="term" value="P:regulation of cell shape"/>
    <property type="evidence" value="ECO:0007669"/>
    <property type="project" value="UniProtKB-KW"/>
</dbReference>
<evidence type="ECO:0000256" key="11">
    <source>
        <dbReference type="ARBA" id="ARBA00022960"/>
    </source>
</evidence>
<evidence type="ECO:0000259" key="16">
    <source>
        <dbReference type="PROSITE" id="PS50975"/>
    </source>
</evidence>
<comment type="similarity">
    <text evidence="5">Belongs to the D-alanine--D-alanine ligase family.</text>
</comment>
<dbReference type="GO" id="GO:0005737">
    <property type="term" value="C:cytoplasm"/>
    <property type="evidence" value="ECO:0007669"/>
    <property type="project" value="UniProtKB-SubCell"/>
</dbReference>
<evidence type="ECO:0000256" key="6">
    <source>
        <dbReference type="ARBA" id="ARBA00012216"/>
    </source>
</evidence>
<comment type="subcellular location">
    <subcellularLocation>
        <location evidence="4">Cytoplasm</location>
    </subcellularLocation>
</comment>
<dbReference type="EC" id="6.3.2.4" evidence="6"/>
<dbReference type="Gene3D" id="3.30.1490.20">
    <property type="entry name" value="ATP-grasp fold, A domain"/>
    <property type="match status" value="1"/>
</dbReference>
<evidence type="ECO:0000256" key="1">
    <source>
        <dbReference type="ARBA" id="ARBA00001936"/>
    </source>
</evidence>
<dbReference type="STRING" id="1396826.PHA8399_04361"/>
<evidence type="ECO:0000256" key="12">
    <source>
        <dbReference type="ARBA" id="ARBA00022984"/>
    </source>
</evidence>
<dbReference type="GO" id="GO:0009252">
    <property type="term" value="P:peptidoglycan biosynthetic process"/>
    <property type="evidence" value="ECO:0007669"/>
    <property type="project" value="UniProtKB-KW"/>
</dbReference>
<comment type="cofactor">
    <cofactor evidence="2">
        <name>Mg(2+)</name>
        <dbReference type="ChEBI" id="CHEBI:18420"/>
    </cofactor>
</comment>
<keyword evidence="12" id="KW-0573">Peptidoglycan synthesis</keyword>
<evidence type="ECO:0000256" key="8">
    <source>
        <dbReference type="ARBA" id="ARBA00022598"/>
    </source>
</evidence>
<dbReference type="InterPro" id="IPR011095">
    <property type="entry name" value="Dala_Dala_lig_C"/>
</dbReference>
<proteinExistence type="inferred from homology"/>
<dbReference type="PANTHER" id="PTHR23132:SF23">
    <property type="entry name" value="D-ALANINE--D-ALANINE LIGASE B"/>
    <property type="match status" value="1"/>
</dbReference>
<evidence type="ECO:0000256" key="4">
    <source>
        <dbReference type="ARBA" id="ARBA00004496"/>
    </source>
</evidence>
<evidence type="ECO:0000256" key="15">
    <source>
        <dbReference type="PROSITE-ProRule" id="PRU00409"/>
    </source>
</evidence>